<protein>
    <recommendedName>
        <fullName evidence="4">GLPGLI family protein</fullName>
    </recommendedName>
</protein>
<accession>A0A2P8HF67</accession>
<evidence type="ECO:0000256" key="1">
    <source>
        <dbReference type="SAM" id="SignalP"/>
    </source>
</evidence>
<dbReference type="EMBL" id="PYAW01000005">
    <property type="protein sequence ID" value="PSL44867.1"/>
    <property type="molecule type" value="Genomic_DNA"/>
</dbReference>
<proteinExistence type="predicted"/>
<dbReference type="RefSeq" id="WP_106530298.1">
    <property type="nucleotide sequence ID" value="NZ_PYAW01000005.1"/>
</dbReference>
<evidence type="ECO:0000313" key="3">
    <source>
        <dbReference type="Proteomes" id="UP000240971"/>
    </source>
</evidence>
<name>A0A2P8HF67_CHINA</name>
<organism evidence="2 3">
    <name type="scientific">Chitinophaga niastensis</name>
    <dbReference type="NCBI Taxonomy" id="536980"/>
    <lineage>
        <taxon>Bacteria</taxon>
        <taxon>Pseudomonadati</taxon>
        <taxon>Bacteroidota</taxon>
        <taxon>Chitinophagia</taxon>
        <taxon>Chitinophagales</taxon>
        <taxon>Chitinophagaceae</taxon>
        <taxon>Chitinophaga</taxon>
    </lineage>
</organism>
<keyword evidence="3" id="KW-1185">Reference proteome</keyword>
<gene>
    <name evidence="2" type="ORF">CLV51_105240</name>
</gene>
<sequence>MKLLILLLSFSSLTCLAQSFEGKITYANSCKSKLPNLKDEQLNSMMGTTQEYYIKGDNYKSTFNGSFIKSQIYSGAENRSYTLTAKSDTLYWEDYGQNKDVATTYEIEKGKETIMGVLCDVLIVSAPHSKAYYYYNGKYGIDPELFKRHLYGNWYYFISKTRSLPLKTVYENDQFILTSIAVNIAPAKLDDSLFKISDRNKTVPATW</sequence>
<dbReference type="Proteomes" id="UP000240971">
    <property type="component" value="Unassembled WGS sequence"/>
</dbReference>
<comment type="caution">
    <text evidence="2">The sequence shown here is derived from an EMBL/GenBank/DDBJ whole genome shotgun (WGS) entry which is preliminary data.</text>
</comment>
<keyword evidence="1" id="KW-0732">Signal</keyword>
<feature type="chain" id="PRO_5015188147" description="GLPGLI family protein" evidence="1">
    <location>
        <begin position="18"/>
        <end position="207"/>
    </location>
</feature>
<evidence type="ECO:0000313" key="2">
    <source>
        <dbReference type="EMBL" id="PSL44867.1"/>
    </source>
</evidence>
<dbReference type="OrthoDB" id="1377129at2"/>
<evidence type="ECO:0008006" key="4">
    <source>
        <dbReference type="Google" id="ProtNLM"/>
    </source>
</evidence>
<dbReference type="AlphaFoldDB" id="A0A2P8HF67"/>
<feature type="signal peptide" evidence="1">
    <location>
        <begin position="1"/>
        <end position="17"/>
    </location>
</feature>
<reference evidence="2 3" key="1">
    <citation type="submission" date="2018-03" db="EMBL/GenBank/DDBJ databases">
        <title>Genomic Encyclopedia of Archaeal and Bacterial Type Strains, Phase II (KMG-II): from individual species to whole genera.</title>
        <authorList>
            <person name="Goeker M."/>
        </authorList>
    </citation>
    <scope>NUCLEOTIDE SEQUENCE [LARGE SCALE GENOMIC DNA]</scope>
    <source>
        <strain evidence="2 3">DSM 24859</strain>
    </source>
</reference>